<protein>
    <submittedName>
        <fullName evidence="1">Tail collar protein</fullName>
    </submittedName>
</protein>
<proteinExistence type="evidence at protein level"/>
<evidence type="ECO:0000313" key="1">
    <source>
        <dbReference type="EMBL" id="AND75609.1"/>
    </source>
</evidence>
<name>A0ACD6B8X1_9CAUD</name>
<sequence>MSKDAFTAWNVDRRPIYSRMPKEQVGTSYHDYIATDWLTAYWDKIFIECYDKLEDLPRQFDPLQCDEEYLDFLAPLCGWTAPYWSGDYPPESKRVLLANSYSLIWRDKGSLTVLSFVLNALFINHRIFVPGSFILGQSQVSEDTLGAAGWEFEILLPRDYAENGYEFRLTLKIASLFSPLWCKYRVRYDNL</sequence>
<accession>A0A191SAX9</accession>
<accession>A0ACD6B8X1</accession>
<reference evidence="1" key="1">
    <citation type="journal article" date="2016" name="MBio">
        <title>Viruses Infecting a Freshwater Filamentous Cyanobacterium (Nostoc sp.) Encode a Functional CRISPR Array and a Proteobacterial DNA Polymerase B.</title>
        <authorList>
            <person name="Chenard C."/>
            <person name="Wirth J.F."/>
            <person name="Suttle C.A."/>
        </authorList>
    </citation>
    <scope>NUCLEOTIDE SEQUENCE</scope>
</reference>
<organism evidence="1">
    <name type="scientific">Nostoc phage A1</name>
    <dbReference type="NCBI Taxonomy" id="1775256"/>
    <lineage>
        <taxon>Viruses</taxon>
        <taxon>Duplodnaviria</taxon>
        <taxon>Heunggongvirae</taxon>
        <taxon>Uroviricota</taxon>
        <taxon>Caudoviricetes</taxon>
    </lineage>
</organism>
<evidence type="ECO:0007829" key="2">
    <source>
        <dbReference type="PDB" id="8KEA"/>
    </source>
</evidence>
<dbReference type="PDB" id="8KEA">
    <property type="method" value="EM"/>
    <property type="resolution" value="3.44 A"/>
    <property type="chains" value="c/f/i/l/o/r=1-191"/>
</dbReference>
<reference evidence="2" key="2">
    <citation type="journal article" date="2024" name="Nat. Commun.">
        <title>Structure of the intact tail machine of Anabaena myophage A-1(L).</title>
        <authorList>
            <person name="Yu R.C."/>
            <person name="Yang F."/>
            <person name="Zhang H.Y."/>
            <person name="Hou P."/>
            <person name="Du K."/>
            <person name="Zhu J."/>
            <person name="Cui N."/>
            <person name="Xu X."/>
            <person name="Chen Y."/>
            <person name="Li Q."/>
            <person name="Zhou C.Z."/>
        </authorList>
    </citation>
    <scope>STRUCTURE BY ELECTRON MICROSCOPY (3.44 ANGSTROMS) OF 1-191</scope>
</reference>
<keyword evidence="2" id="KW-0002">3D-structure</keyword>
<dbReference type="EMBL" id="KU234533">
    <property type="protein sequence ID" value="AND75609.1"/>
    <property type="molecule type" value="Genomic_DNA"/>
</dbReference>